<proteinExistence type="inferred from homology"/>
<evidence type="ECO:0000256" key="1">
    <source>
        <dbReference type="ARBA" id="ARBA00006226"/>
    </source>
</evidence>
<name>A0A968GDP2_9SPIO</name>
<evidence type="ECO:0000313" key="3">
    <source>
        <dbReference type="EMBL" id="NIZ41561.1"/>
    </source>
</evidence>
<accession>A0A968GDP2</accession>
<dbReference type="AlphaFoldDB" id="A0A968GDP2"/>
<dbReference type="PANTHER" id="PTHR35601">
    <property type="entry name" value="TOXIN RELE"/>
    <property type="match status" value="1"/>
</dbReference>
<dbReference type="InterPro" id="IPR035093">
    <property type="entry name" value="RelE/ParE_toxin_dom_sf"/>
</dbReference>
<comment type="similarity">
    <text evidence="1">Belongs to the RelE toxin family.</text>
</comment>
<dbReference type="InterPro" id="IPR007712">
    <property type="entry name" value="RelE/ParE_toxin"/>
</dbReference>
<comment type="caution">
    <text evidence="3">The sequence shown here is derived from an EMBL/GenBank/DDBJ whole genome shotgun (WGS) entry which is preliminary data.</text>
</comment>
<dbReference type="Gene3D" id="3.30.2310.20">
    <property type="entry name" value="RelE-like"/>
    <property type="match status" value="1"/>
</dbReference>
<dbReference type="RefSeq" id="WP_167701183.1">
    <property type="nucleotide sequence ID" value="NZ_CP118178.1"/>
</dbReference>
<dbReference type="Pfam" id="PF05016">
    <property type="entry name" value="ParE_toxin"/>
    <property type="match status" value="1"/>
</dbReference>
<keyword evidence="4" id="KW-1185">Reference proteome</keyword>
<dbReference type="EMBL" id="JAATLJ010000005">
    <property type="protein sequence ID" value="NIZ41561.1"/>
    <property type="molecule type" value="Genomic_DNA"/>
</dbReference>
<evidence type="ECO:0000256" key="2">
    <source>
        <dbReference type="ARBA" id="ARBA00022649"/>
    </source>
</evidence>
<reference evidence="3 4" key="1">
    <citation type="submission" date="2020-03" db="EMBL/GenBank/DDBJ databases">
        <title>Spirochaetal bacteria isolated from arthropods constitute a novel genus Entomospira genus novum within the order Spirochaetales.</title>
        <authorList>
            <person name="Grana-Miraglia L."/>
            <person name="Sikutova S."/>
            <person name="Fingerle V."/>
            <person name="Sing A."/>
            <person name="Castillo-Ramirez S."/>
            <person name="Margos G."/>
            <person name="Rudolf I."/>
        </authorList>
    </citation>
    <scope>NUCLEOTIDE SEQUENCE [LARGE SCALE GENOMIC DNA]</scope>
    <source>
        <strain evidence="3 4">BR193</strain>
    </source>
</reference>
<dbReference type="SUPFAM" id="SSF143011">
    <property type="entry name" value="RelE-like"/>
    <property type="match status" value="1"/>
</dbReference>
<protein>
    <submittedName>
        <fullName evidence="3">Type II toxin-antitoxin system RelE/ParE family toxin</fullName>
    </submittedName>
</protein>
<dbReference type="Proteomes" id="UP000711995">
    <property type="component" value="Unassembled WGS sequence"/>
</dbReference>
<dbReference type="PANTHER" id="PTHR35601:SF1">
    <property type="entry name" value="TOXIN RELE"/>
    <property type="match status" value="1"/>
</dbReference>
<keyword evidence="2" id="KW-1277">Toxin-antitoxin system</keyword>
<dbReference type="NCBIfam" id="TIGR02385">
    <property type="entry name" value="RelE_StbE"/>
    <property type="match status" value="1"/>
</dbReference>
<gene>
    <name evidence="3" type="ORF">HCT14_08565</name>
</gene>
<sequence>MTYTLHYTSAAVKALKKLDRPSQILIINWIEKHLLNCEDPRSKGKALKTNLSGAWRYRIGDYRIIAEIDDATVTILLLAIGHRKAIYNK</sequence>
<organism evidence="3 4">
    <name type="scientific">Entomospira entomophila</name>
    <dbReference type="NCBI Taxonomy" id="2719988"/>
    <lineage>
        <taxon>Bacteria</taxon>
        <taxon>Pseudomonadati</taxon>
        <taxon>Spirochaetota</taxon>
        <taxon>Spirochaetia</taxon>
        <taxon>Spirochaetales</taxon>
        <taxon>Spirochaetaceae</taxon>
        <taxon>Entomospira</taxon>
    </lineage>
</organism>
<evidence type="ECO:0000313" key="4">
    <source>
        <dbReference type="Proteomes" id="UP000711995"/>
    </source>
</evidence>